<evidence type="ECO:0000313" key="1">
    <source>
        <dbReference type="EMBL" id="AYV56182.1"/>
    </source>
</evidence>
<accession>A0AAD0XQD5</accession>
<dbReference type="EMBL" id="CP033614">
    <property type="protein sequence ID" value="AYV56182.1"/>
    <property type="molecule type" value="Genomic_DNA"/>
</dbReference>
<dbReference type="Proteomes" id="UP000276407">
    <property type="component" value="Chromosome 1"/>
</dbReference>
<reference evidence="2 3" key="1">
    <citation type="submission" date="2017-07" db="EMBL/GenBank/DDBJ databases">
        <title>Leptospira spp. isolated from tropical soils.</title>
        <authorList>
            <person name="Thibeaux R."/>
            <person name="Iraola G."/>
            <person name="Ferres I."/>
            <person name="Bierque E."/>
            <person name="Girault D."/>
            <person name="Soupe-Gilbert M.-E."/>
            <person name="Picardeau M."/>
            <person name="Goarant C."/>
        </authorList>
    </citation>
    <scope>NUCLEOTIDE SEQUENCE [LARGE SCALE GENOMIC DNA]</scope>
    <source>
        <strain evidence="2 3">JW2-C-B1</strain>
    </source>
</reference>
<dbReference type="AlphaFoldDB" id="A0AAD0XQD5"/>
<keyword evidence="3" id="KW-1185">Reference proteome</keyword>
<dbReference type="KEGG" id="lkm:EFP84_12105"/>
<name>A0AAD0XQD5_9LEPT</name>
<evidence type="ECO:0000313" key="4">
    <source>
        <dbReference type="Proteomes" id="UP000276407"/>
    </source>
</evidence>
<protein>
    <submittedName>
        <fullName evidence="1">Uncharacterized protein</fullName>
    </submittedName>
</protein>
<evidence type="ECO:0000313" key="3">
    <source>
        <dbReference type="Proteomes" id="UP000231919"/>
    </source>
</evidence>
<proteinExistence type="predicted"/>
<organism evidence="1 4">
    <name type="scientific">Leptospira kmetyi</name>
    <dbReference type="NCBI Taxonomy" id="408139"/>
    <lineage>
        <taxon>Bacteria</taxon>
        <taxon>Pseudomonadati</taxon>
        <taxon>Spirochaetota</taxon>
        <taxon>Spirochaetia</taxon>
        <taxon>Leptospirales</taxon>
        <taxon>Leptospiraceae</taxon>
        <taxon>Leptospira</taxon>
    </lineage>
</organism>
<dbReference type="EMBL" id="NPDP01000016">
    <property type="protein sequence ID" value="PJZ29838.1"/>
    <property type="molecule type" value="Genomic_DNA"/>
</dbReference>
<dbReference type="Proteomes" id="UP000231919">
    <property type="component" value="Unassembled WGS sequence"/>
</dbReference>
<gene>
    <name evidence="2" type="ORF">CH378_10335</name>
    <name evidence="1" type="ORF">EFP84_12105</name>
</gene>
<reference evidence="1 4" key="2">
    <citation type="submission" date="2018-11" db="EMBL/GenBank/DDBJ databases">
        <title>Complete genome sequence of Leptospira kmetyi isolate LS 001/16 from soil sample associated with a leptospirosis patient in Kelantan.</title>
        <authorList>
            <person name="Muhammad Yusoff F."/>
            <person name="Muhammad Yusoff S."/>
            <person name="Ahmad M.N."/>
            <person name="Yusof N.Y."/>
            <person name="Aziah I."/>
        </authorList>
    </citation>
    <scope>NUCLEOTIDE SEQUENCE [LARGE SCALE GENOMIC DNA]</scope>
    <source>
        <strain evidence="1 4">LS 001/16</strain>
    </source>
</reference>
<sequence length="74" mass="8756">MLIFVFRLPSSQTKQFDLKPLRMTGYHTSFSLRMIVRPSSGSFKLFFERFFAWKRVAESTGHPILLKMKIEVSR</sequence>
<evidence type="ECO:0000313" key="2">
    <source>
        <dbReference type="EMBL" id="PJZ29838.1"/>
    </source>
</evidence>